<reference evidence="6 7" key="1">
    <citation type="submission" date="2020-08" db="EMBL/GenBank/DDBJ databases">
        <title>Functional genomics of gut bacteria from endangered species of beetles.</title>
        <authorList>
            <person name="Carlos-Shanley C."/>
        </authorList>
    </citation>
    <scope>NUCLEOTIDE SEQUENCE [LARGE SCALE GENOMIC DNA]</scope>
    <source>
        <strain evidence="6 7">S00198</strain>
    </source>
</reference>
<dbReference type="Pfam" id="PF00196">
    <property type="entry name" value="GerE"/>
    <property type="match status" value="1"/>
</dbReference>
<evidence type="ECO:0000313" key="7">
    <source>
        <dbReference type="Proteomes" id="UP000575083"/>
    </source>
</evidence>
<dbReference type="RefSeq" id="WP_184856378.1">
    <property type="nucleotide sequence ID" value="NZ_JACHLK010000002.1"/>
</dbReference>
<dbReference type="InterPro" id="IPR000792">
    <property type="entry name" value="Tscrpt_reg_LuxR_C"/>
</dbReference>
<feature type="region of interest" description="Disordered" evidence="4">
    <location>
        <begin position="87"/>
        <end position="106"/>
    </location>
</feature>
<dbReference type="GO" id="GO:0006355">
    <property type="term" value="P:regulation of DNA-templated transcription"/>
    <property type="evidence" value="ECO:0007669"/>
    <property type="project" value="InterPro"/>
</dbReference>
<gene>
    <name evidence="6" type="ORF">HNP48_001640</name>
</gene>
<sequence length="266" mass="29164">MDCTPALATRDAWLGQCVADIGRPRFHARLLEGIHTVLGADHFSHLSYDPEGRIRHAAAASVCNQPLIDSTTDIYVKHLYRRDPNYPLVREGGRSTTPQAPAHGGADLRLLGMSPTGIGDSEYRRVLFDEPGFTGKVSLLGLQDGHRCYLNFYFSRVPLDMGRATTLLGQYGSTLMGLACRHNELAFPKDGDEDQGVQAPHTAWGTLSPRERATAELLMDGCTAKEIGRQMALSPATVVTYKERVFTKLGVANLREFLALGRARPS</sequence>
<dbReference type="EMBL" id="JACHLK010000002">
    <property type="protein sequence ID" value="MBB6558976.1"/>
    <property type="molecule type" value="Genomic_DNA"/>
</dbReference>
<evidence type="ECO:0000256" key="1">
    <source>
        <dbReference type="ARBA" id="ARBA00023015"/>
    </source>
</evidence>
<dbReference type="SUPFAM" id="SSF46894">
    <property type="entry name" value="C-terminal effector domain of the bipartite response regulators"/>
    <property type="match status" value="1"/>
</dbReference>
<keyword evidence="2 6" id="KW-0238">DNA-binding</keyword>
<evidence type="ECO:0000256" key="4">
    <source>
        <dbReference type="SAM" id="MobiDB-lite"/>
    </source>
</evidence>
<dbReference type="InterPro" id="IPR016032">
    <property type="entry name" value="Sig_transdc_resp-reg_C-effctor"/>
</dbReference>
<proteinExistence type="predicted"/>
<dbReference type="SMART" id="SM00421">
    <property type="entry name" value="HTH_LUXR"/>
    <property type="match status" value="1"/>
</dbReference>
<evidence type="ECO:0000256" key="2">
    <source>
        <dbReference type="ARBA" id="ARBA00023125"/>
    </source>
</evidence>
<name>A0A7X0U8B8_9BURK</name>
<dbReference type="Proteomes" id="UP000575083">
    <property type="component" value="Unassembled WGS sequence"/>
</dbReference>
<dbReference type="InterPro" id="IPR036388">
    <property type="entry name" value="WH-like_DNA-bd_sf"/>
</dbReference>
<feature type="domain" description="HTH luxR-type" evidence="5">
    <location>
        <begin position="200"/>
        <end position="265"/>
    </location>
</feature>
<dbReference type="PANTHER" id="PTHR44688:SF16">
    <property type="entry name" value="DNA-BINDING TRANSCRIPTIONAL ACTIVATOR DEVR_DOSR"/>
    <property type="match status" value="1"/>
</dbReference>
<evidence type="ECO:0000313" key="6">
    <source>
        <dbReference type="EMBL" id="MBB6558976.1"/>
    </source>
</evidence>
<dbReference type="PROSITE" id="PS50043">
    <property type="entry name" value="HTH_LUXR_2"/>
    <property type="match status" value="1"/>
</dbReference>
<evidence type="ECO:0000259" key="5">
    <source>
        <dbReference type="PROSITE" id="PS50043"/>
    </source>
</evidence>
<dbReference type="Gene3D" id="1.10.10.10">
    <property type="entry name" value="Winged helix-like DNA-binding domain superfamily/Winged helix DNA-binding domain"/>
    <property type="match status" value="1"/>
</dbReference>
<keyword evidence="1" id="KW-0805">Transcription regulation</keyword>
<dbReference type="PANTHER" id="PTHR44688">
    <property type="entry name" value="DNA-BINDING TRANSCRIPTIONAL ACTIVATOR DEVR_DOSR"/>
    <property type="match status" value="1"/>
</dbReference>
<comment type="caution">
    <text evidence="6">The sequence shown here is derived from an EMBL/GenBank/DDBJ whole genome shotgun (WGS) entry which is preliminary data.</text>
</comment>
<dbReference type="CDD" id="cd06170">
    <property type="entry name" value="LuxR_C_like"/>
    <property type="match status" value="1"/>
</dbReference>
<organism evidence="6 7">
    <name type="scientific">Acidovorax soli</name>
    <dbReference type="NCBI Taxonomy" id="592050"/>
    <lineage>
        <taxon>Bacteria</taxon>
        <taxon>Pseudomonadati</taxon>
        <taxon>Pseudomonadota</taxon>
        <taxon>Betaproteobacteria</taxon>
        <taxon>Burkholderiales</taxon>
        <taxon>Comamonadaceae</taxon>
        <taxon>Acidovorax</taxon>
    </lineage>
</organism>
<keyword evidence="3" id="KW-0804">Transcription</keyword>
<dbReference type="GO" id="GO:0003677">
    <property type="term" value="F:DNA binding"/>
    <property type="evidence" value="ECO:0007669"/>
    <property type="project" value="UniProtKB-KW"/>
</dbReference>
<evidence type="ECO:0000256" key="3">
    <source>
        <dbReference type="ARBA" id="ARBA00023163"/>
    </source>
</evidence>
<keyword evidence="7" id="KW-1185">Reference proteome</keyword>
<dbReference type="PRINTS" id="PR00038">
    <property type="entry name" value="HTHLUXR"/>
</dbReference>
<dbReference type="PROSITE" id="PS00622">
    <property type="entry name" value="HTH_LUXR_1"/>
    <property type="match status" value="1"/>
</dbReference>
<dbReference type="AlphaFoldDB" id="A0A7X0U8B8"/>
<protein>
    <submittedName>
        <fullName evidence="6">DNA-binding CsgD family transcriptional regulator</fullName>
    </submittedName>
</protein>
<accession>A0A7X0U8B8</accession>